<feature type="compositionally biased region" description="Basic residues" evidence="1">
    <location>
        <begin position="201"/>
        <end position="216"/>
    </location>
</feature>
<dbReference type="GeneID" id="24131630"/>
<name>A0A067CFC2_SAPPC</name>
<dbReference type="EMBL" id="KK583234">
    <property type="protein sequence ID" value="KDO25221.1"/>
    <property type="molecule type" value="Genomic_DNA"/>
</dbReference>
<dbReference type="Proteomes" id="UP000030745">
    <property type="component" value="Unassembled WGS sequence"/>
</dbReference>
<accession>A0A067CFC2</accession>
<protein>
    <submittedName>
        <fullName evidence="2">Uncharacterized protein</fullName>
    </submittedName>
</protein>
<dbReference type="OrthoDB" id="70013at2759"/>
<organism evidence="2 3">
    <name type="scientific">Saprolegnia parasitica (strain CBS 223.65)</name>
    <dbReference type="NCBI Taxonomy" id="695850"/>
    <lineage>
        <taxon>Eukaryota</taxon>
        <taxon>Sar</taxon>
        <taxon>Stramenopiles</taxon>
        <taxon>Oomycota</taxon>
        <taxon>Saprolegniomycetes</taxon>
        <taxon>Saprolegniales</taxon>
        <taxon>Saprolegniaceae</taxon>
        <taxon>Saprolegnia</taxon>
    </lineage>
</organism>
<evidence type="ECO:0000313" key="3">
    <source>
        <dbReference type="Proteomes" id="UP000030745"/>
    </source>
</evidence>
<reference evidence="2 3" key="1">
    <citation type="journal article" date="2013" name="PLoS Genet.">
        <title>Distinctive expansion of potential virulence genes in the genome of the oomycete fish pathogen Saprolegnia parasitica.</title>
        <authorList>
            <person name="Jiang R.H."/>
            <person name="de Bruijn I."/>
            <person name="Haas B.J."/>
            <person name="Belmonte R."/>
            <person name="Lobach L."/>
            <person name="Christie J."/>
            <person name="van den Ackerveken G."/>
            <person name="Bottin A."/>
            <person name="Bulone V."/>
            <person name="Diaz-Moreno S.M."/>
            <person name="Dumas B."/>
            <person name="Fan L."/>
            <person name="Gaulin E."/>
            <person name="Govers F."/>
            <person name="Grenville-Briggs L.J."/>
            <person name="Horner N.R."/>
            <person name="Levin J.Z."/>
            <person name="Mammella M."/>
            <person name="Meijer H.J."/>
            <person name="Morris P."/>
            <person name="Nusbaum C."/>
            <person name="Oome S."/>
            <person name="Phillips A.J."/>
            <person name="van Rooyen D."/>
            <person name="Rzeszutek E."/>
            <person name="Saraiva M."/>
            <person name="Secombes C.J."/>
            <person name="Seidl M.F."/>
            <person name="Snel B."/>
            <person name="Stassen J.H."/>
            <person name="Sykes S."/>
            <person name="Tripathy S."/>
            <person name="van den Berg H."/>
            <person name="Vega-Arreguin J.C."/>
            <person name="Wawra S."/>
            <person name="Young S.K."/>
            <person name="Zeng Q."/>
            <person name="Dieguez-Uribeondo J."/>
            <person name="Russ C."/>
            <person name="Tyler B.M."/>
            <person name="van West P."/>
        </authorList>
    </citation>
    <scope>NUCLEOTIDE SEQUENCE [LARGE SCALE GENOMIC DNA]</scope>
    <source>
        <strain evidence="2 3">CBS 223.65</strain>
    </source>
</reference>
<feature type="compositionally biased region" description="Basic and acidic residues" evidence="1">
    <location>
        <begin position="220"/>
        <end position="236"/>
    </location>
</feature>
<dbReference type="AlphaFoldDB" id="A0A067CFC2"/>
<keyword evidence="3" id="KW-1185">Reference proteome</keyword>
<dbReference type="RefSeq" id="XP_012204058.1">
    <property type="nucleotide sequence ID" value="XM_012348668.1"/>
</dbReference>
<sequence length="351" mass="39038">MATTPIAGIAQLQQRLSELAPKLAPQPMPKFQPTHSKATVGKTAHVARGLDLLMLMCATQAQKEEVLELVQKFNKSPESDEVAILGAFDAATNAFNLTKATYLSETPMLVHNFVELVELQVEDPEAAAEAIDTLLKSNGHDVSQRSIAEECLSVAYALHTLLRAFPSIPFTIQGSPVEIDETTEVLPLFLPLFAAPEKTKAVHTKSKTATKKRKQPNKNMAERAAEGERQRRLDEHKDEDDQAAIVREINIEYAVTVMEAERQRRICQDTLTEVHKQMLRAKSIKDVTKLVETERSRRVSADRLTRVHGELAPTLSKKGVVDPMEAGHIRRMSQESISIVHNELPCTKTQT</sequence>
<gene>
    <name evidence="2" type="ORF">SPRG_09470</name>
</gene>
<evidence type="ECO:0000313" key="2">
    <source>
        <dbReference type="EMBL" id="KDO25221.1"/>
    </source>
</evidence>
<proteinExistence type="predicted"/>
<feature type="region of interest" description="Disordered" evidence="1">
    <location>
        <begin position="201"/>
        <end position="241"/>
    </location>
</feature>
<evidence type="ECO:0000256" key="1">
    <source>
        <dbReference type="SAM" id="MobiDB-lite"/>
    </source>
</evidence>
<dbReference type="KEGG" id="spar:SPRG_09470"/>
<dbReference type="VEuPathDB" id="FungiDB:SPRG_09470"/>